<dbReference type="AlphaFoldDB" id="A0A835R5F9"/>
<protein>
    <submittedName>
        <fullName evidence="1">Uncharacterized protein</fullName>
    </submittedName>
</protein>
<organism evidence="1 2">
    <name type="scientific">Vanilla planifolia</name>
    <name type="common">Vanilla</name>
    <dbReference type="NCBI Taxonomy" id="51239"/>
    <lineage>
        <taxon>Eukaryota</taxon>
        <taxon>Viridiplantae</taxon>
        <taxon>Streptophyta</taxon>
        <taxon>Embryophyta</taxon>
        <taxon>Tracheophyta</taxon>
        <taxon>Spermatophyta</taxon>
        <taxon>Magnoliopsida</taxon>
        <taxon>Liliopsida</taxon>
        <taxon>Asparagales</taxon>
        <taxon>Orchidaceae</taxon>
        <taxon>Vanilloideae</taxon>
        <taxon>Vanilleae</taxon>
        <taxon>Vanilla</taxon>
    </lineage>
</organism>
<evidence type="ECO:0000313" key="1">
    <source>
        <dbReference type="EMBL" id="KAG0484759.1"/>
    </source>
</evidence>
<comment type="caution">
    <text evidence="1">The sequence shown here is derived from an EMBL/GenBank/DDBJ whole genome shotgun (WGS) entry which is preliminary data.</text>
</comment>
<evidence type="ECO:0000313" key="2">
    <source>
        <dbReference type="Proteomes" id="UP000636800"/>
    </source>
</evidence>
<accession>A0A835R5F9</accession>
<keyword evidence="2" id="KW-1185">Reference proteome</keyword>
<dbReference type="Proteomes" id="UP000636800">
    <property type="component" value="Unassembled WGS sequence"/>
</dbReference>
<dbReference type="EMBL" id="JADCNL010000004">
    <property type="protein sequence ID" value="KAG0484759.1"/>
    <property type="molecule type" value="Genomic_DNA"/>
</dbReference>
<dbReference type="OrthoDB" id="1734062at2759"/>
<reference evidence="1 2" key="1">
    <citation type="journal article" date="2020" name="Nat. Food">
        <title>A phased Vanilla planifolia genome enables genetic improvement of flavour and production.</title>
        <authorList>
            <person name="Hasing T."/>
            <person name="Tang H."/>
            <person name="Brym M."/>
            <person name="Khazi F."/>
            <person name="Huang T."/>
            <person name="Chambers A.H."/>
        </authorList>
    </citation>
    <scope>NUCLEOTIDE SEQUENCE [LARGE SCALE GENOMIC DNA]</scope>
    <source>
        <tissue evidence="1">Leaf</tissue>
    </source>
</reference>
<proteinExistence type="predicted"/>
<sequence>MDPALHKDKPELRVLVLSIPLQVLSNRNRLFYKMIEILRNLGCKPQQRLPENKNPKNLASSHALNLCDTMGVTKDDTNL</sequence>
<name>A0A835R5F9_VANPL</name>
<gene>
    <name evidence="1" type="ORF">HPP92_008838</name>
</gene>